<accession>A0A5N5T0W4</accession>
<gene>
    <name evidence="1" type="ORF">Anas_12981</name>
</gene>
<keyword evidence="2" id="KW-1185">Reference proteome</keyword>
<dbReference type="AlphaFoldDB" id="A0A5N5T0W4"/>
<name>A0A5N5T0W4_9CRUS</name>
<organism evidence="1 2">
    <name type="scientific">Armadillidium nasatum</name>
    <dbReference type="NCBI Taxonomy" id="96803"/>
    <lineage>
        <taxon>Eukaryota</taxon>
        <taxon>Metazoa</taxon>
        <taxon>Ecdysozoa</taxon>
        <taxon>Arthropoda</taxon>
        <taxon>Crustacea</taxon>
        <taxon>Multicrustacea</taxon>
        <taxon>Malacostraca</taxon>
        <taxon>Eumalacostraca</taxon>
        <taxon>Peracarida</taxon>
        <taxon>Isopoda</taxon>
        <taxon>Oniscidea</taxon>
        <taxon>Crinocheta</taxon>
        <taxon>Armadillidiidae</taxon>
        <taxon>Armadillidium</taxon>
    </lineage>
</organism>
<protein>
    <submittedName>
        <fullName evidence="1">Uncharacterized protein</fullName>
    </submittedName>
</protein>
<comment type="caution">
    <text evidence="1">The sequence shown here is derived from an EMBL/GenBank/DDBJ whole genome shotgun (WGS) entry which is preliminary data.</text>
</comment>
<evidence type="ECO:0000313" key="1">
    <source>
        <dbReference type="EMBL" id="KAB7499845.1"/>
    </source>
</evidence>
<dbReference type="EMBL" id="SEYY01016325">
    <property type="protein sequence ID" value="KAB7499845.1"/>
    <property type="molecule type" value="Genomic_DNA"/>
</dbReference>
<reference evidence="1 2" key="1">
    <citation type="journal article" date="2019" name="PLoS Biol.">
        <title>Sex chromosomes control vertical transmission of feminizing Wolbachia symbionts in an isopod.</title>
        <authorList>
            <person name="Becking T."/>
            <person name="Chebbi M.A."/>
            <person name="Giraud I."/>
            <person name="Moumen B."/>
            <person name="Laverre T."/>
            <person name="Caubet Y."/>
            <person name="Peccoud J."/>
            <person name="Gilbert C."/>
            <person name="Cordaux R."/>
        </authorList>
    </citation>
    <scope>NUCLEOTIDE SEQUENCE [LARGE SCALE GENOMIC DNA]</scope>
    <source>
        <strain evidence="1">ANa2</strain>
        <tissue evidence="1">Whole body excluding digestive tract and cuticle</tissue>
    </source>
</reference>
<dbReference type="OrthoDB" id="6927140at2759"/>
<dbReference type="Proteomes" id="UP000326759">
    <property type="component" value="Unassembled WGS sequence"/>
</dbReference>
<sequence>KYVKTGVVNLPKASKIELRGTKIPLPIKDITPKYLPKYYSKMVKKYWGSKRKKRKRSSDAAGNELELVGERLKSFKSEDCFDVFGKHIAHKLRRLKDHQNILAQKLINDVLFEAEMEALTNDFKVLNCKEYRGPFL</sequence>
<evidence type="ECO:0000313" key="2">
    <source>
        <dbReference type="Proteomes" id="UP000326759"/>
    </source>
</evidence>
<feature type="non-terminal residue" evidence="1">
    <location>
        <position position="1"/>
    </location>
</feature>
<proteinExistence type="predicted"/>